<dbReference type="InterPro" id="IPR011989">
    <property type="entry name" value="ARM-like"/>
</dbReference>
<gene>
    <name evidence="1" type="ORF">F4695_002801</name>
</gene>
<dbReference type="AlphaFoldDB" id="A0A7X0MUG0"/>
<sequence>MIVQAFLRWAETARAGDRSRAADALGRAYLHAAMGAEERKAAGLAITYLLDDPSPRVRLALAESIADSPQAPRAIILALAEDQVEIACTVIARSPVISDSDLVDLIGRGDGMTRRLIASRPNLSRGACAALAEIGDEPEILILLESGTALITGISLRRIAERHGQRHDIRNLLLEREDLPSEARHMLVSHIADTLLNCGLVRSTLARGRIEYVGREADEAATVAIAGTTSQQEVPALVEHLRASGRLTPSFLIHALCLGKADLVAEAVSTLSGLGERRVRPILATGRLHAVRALFEACGLTREIAAVFVEAVLLWRDASAGRSTADVCGRLIERFSGVAGQHPAVSDMIQMIERRHRLEMRFAARAYASELALAA</sequence>
<dbReference type="RefSeq" id="WP_174196663.1">
    <property type="nucleotide sequence ID" value="NZ_JACHBU010000005.1"/>
</dbReference>
<evidence type="ECO:0000313" key="2">
    <source>
        <dbReference type="Proteomes" id="UP000585437"/>
    </source>
</evidence>
<organism evidence="1 2">
    <name type="scientific">Rhizobium soli</name>
    <dbReference type="NCBI Taxonomy" id="424798"/>
    <lineage>
        <taxon>Bacteria</taxon>
        <taxon>Pseudomonadati</taxon>
        <taxon>Pseudomonadota</taxon>
        <taxon>Alphaproteobacteria</taxon>
        <taxon>Hyphomicrobiales</taxon>
        <taxon>Rhizobiaceae</taxon>
        <taxon>Rhizobium/Agrobacterium group</taxon>
        <taxon>Rhizobium</taxon>
    </lineage>
</organism>
<dbReference type="InterPro" id="IPR014598">
    <property type="entry name" value="UCP035865"/>
</dbReference>
<dbReference type="PIRSF" id="PIRSF035865">
    <property type="entry name" value="UCP035865"/>
    <property type="match status" value="1"/>
</dbReference>
<accession>A0A7X0MUG0</accession>
<comment type="caution">
    <text evidence="1">The sequence shown here is derived from an EMBL/GenBank/DDBJ whole genome shotgun (WGS) entry which is preliminary data.</text>
</comment>
<dbReference type="Proteomes" id="UP000585437">
    <property type="component" value="Unassembled WGS sequence"/>
</dbReference>
<protein>
    <submittedName>
        <fullName evidence="1">Uncharacterized protein (DUF2336 family)</fullName>
    </submittedName>
</protein>
<keyword evidence="2" id="KW-1185">Reference proteome</keyword>
<dbReference type="InterPro" id="IPR019285">
    <property type="entry name" value="DUF2336"/>
</dbReference>
<dbReference type="EMBL" id="JACHBU010000005">
    <property type="protein sequence ID" value="MBB6509433.1"/>
    <property type="molecule type" value="Genomic_DNA"/>
</dbReference>
<dbReference type="Pfam" id="PF10098">
    <property type="entry name" value="DUF2336"/>
    <property type="match status" value="1"/>
</dbReference>
<dbReference type="Gene3D" id="1.25.10.10">
    <property type="entry name" value="Leucine-rich Repeat Variant"/>
    <property type="match status" value="1"/>
</dbReference>
<name>A0A7X0MUG0_9HYPH</name>
<reference evidence="1 2" key="1">
    <citation type="submission" date="2020-08" db="EMBL/GenBank/DDBJ databases">
        <title>The Agave Microbiome: Exploring the role of microbial communities in plant adaptations to desert environments.</title>
        <authorList>
            <person name="Partida-Martinez L.P."/>
        </authorList>
    </citation>
    <scope>NUCLEOTIDE SEQUENCE [LARGE SCALE GENOMIC DNA]</scope>
    <source>
        <strain evidence="1 2">AS3.12</strain>
    </source>
</reference>
<proteinExistence type="predicted"/>
<evidence type="ECO:0000313" key="1">
    <source>
        <dbReference type="EMBL" id="MBB6509433.1"/>
    </source>
</evidence>